<dbReference type="CDD" id="cd02808">
    <property type="entry name" value="GltS_FMN"/>
    <property type="match status" value="1"/>
</dbReference>
<dbReference type="GO" id="GO:0006537">
    <property type="term" value="P:glutamate biosynthetic process"/>
    <property type="evidence" value="ECO:0007669"/>
    <property type="project" value="InterPro"/>
</dbReference>
<dbReference type="Pfam" id="PF01645">
    <property type="entry name" value="Glu_synthase"/>
    <property type="match status" value="1"/>
</dbReference>
<keyword evidence="5" id="KW-0560">Oxidoreductase</keyword>
<dbReference type="Proteomes" id="UP000050786">
    <property type="component" value="Unassembled WGS sequence"/>
</dbReference>
<dbReference type="EMBL" id="CYPS01000055">
    <property type="protein sequence ID" value="CUH44634.1"/>
    <property type="molecule type" value="Genomic_DNA"/>
</dbReference>
<protein>
    <submittedName>
        <fullName evidence="5">Glutamate synthase [NADPH] large chain</fullName>
        <ecNumber evidence="5">1.4.1.13</ecNumber>
    </submittedName>
</protein>
<accession>A0A0P1E6X8</accession>
<dbReference type="InterPro" id="IPR024188">
    <property type="entry name" value="GltB"/>
</dbReference>
<evidence type="ECO:0000256" key="1">
    <source>
        <dbReference type="ARBA" id="ARBA00009716"/>
    </source>
</evidence>
<sequence length="526" mass="57945">MIVRRLYYFIAYVCLPLTLLWGFFWPPAHWLLVVLIPYAVIGLYDMLTTKHNVLNNYPVLGHFRYMLEFVSPEIRQYFVETNESGRPFNRIVRSLVYSRAKGQVDTQAFGTQYDVLSVGYHRANHSLAPKHVDESEERIMLGGPQCTQPYSASRLNVSAMSFGALSANAIRALNGGAKDGGFAHNTGEGGLSPHHLAEGGDIIWQIGTGYFGCRTPEGGFDKDLFAEKAKKDVVKAIEIKLSQGAKPSHGGVLPAAKVDQEIAEIRGVPEHQDVISPPTHSAFEGPTGLMHFVQHLREMSGGKPIGFKLCIGRPSEFMAICKAMLETGILPDFITIDGAEGGTGAAPVEFTNRLGMPLNEALIFVNNCLRGVGLRDKIRIICSGKVATGYDMVEKFALGADMCNAARAMMFAVGCIQALHCNTNRCPSGVATQDPIRGRAVNVPQKRQRVHRFHDATLESFRELLGAMGKDKVSDLHPVDIRRRTADERERSYAELYTLIDEGVLLTDTIPSDYAADWKLASADRF</sequence>
<organism evidence="5 6">
    <name type="scientific">Ruegeria atlantica</name>
    <dbReference type="NCBI Taxonomy" id="81569"/>
    <lineage>
        <taxon>Bacteria</taxon>
        <taxon>Pseudomonadati</taxon>
        <taxon>Pseudomonadota</taxon>
        <taxon>Alphaproteobacteria</taxon>
        <taxon>Rhodobacterales</taxon>
        <taxon>Roseobacteraceae</taxon>
        <taxon>Ruegeria</taxon>
    </lineage>
</organism>
<proteinExistence type="inferred from homology"/>
<dbReference type="InterPro" id="IPR027283">
    <property type="entry name" value="YerD"/>
</dbReference>
<dbReference type="RefSeq" id="WP_058274605.1">
    <property type="nucleotide sequence ID" value="NZ_CYPS01000055.1"/>
</dbReference>
<evidence type="ECO:0000259" key="4">
    <source>
        <dbReference type="Pfam" id="PF01645"/>
    </source>
</evidence>
<comment type="similarity">
    <text evidence="1 2">Belongs to the glutamate synthase family.</text>
</comment>
<keyword evidence="3" id="KW-0812">Transmembrane</keyword>
<dbReference type="GO" id="GO:0004355">
    <property type="term" value="F:glutamate synthase (NADPH) activity"/>
    <property type="evidence" value="ECO:0007669"/>
    <property type="project" value="UniProtKB-EC"/>
</dbReference>
<dbReference type="SUPFAM" id="SSF51395">
    <property type="entry name" value="FMN-linked oxidoreductases"/>
    <property type="match status" value="1"/>
</dbReference>
<reference evidence="6" key="1">
    <citation type="submission" date="2015-09" db="EMBL/GenBank/DDBJ databases">
        <authorList>
            <person name="Rodrigo-Torres L."/>
            <person name="Arahal D.R."/>
        </authorList>
    </citation>
    <scope>NUCLEOTIDE SEQUENCE [LARGE SCALE GENOMIC DNA]</scope>
    <source>
        <strain evidence="6">CECT 4293</strain>
    </source>
</reference>
<keyword evidence="3" id="KW-0472">Membrane</keyword>
<name>A0A0P1E6X8_9RHOB</name>
<evidence type="ECO:0000313" key="6">
    <source>
        <dbReference type="Proteomes" id="UP000050786"/>
    </source>
</evidence>
<evidence type="ECO:0000313" key="5">
    <source>
        <dbReference type="EMBL" id="CUH44634.1"/>
    </source>
</evidence>
<dbReference type="EC" id="1.4.1.13" evidence="5"/>
<keyword evidence="3" id="KW-1133">Transmembrane helix</keyword>
<dbReference type="AlphaFoldDB" id="A0A0P1E6X8"/>
<dbReference type="PIRSF" id="PIRSF500060">
    <property type="entry name" value="UCP500060"/>
    <property type="match status" value="1"/>
</dbReference>
<dbReference type="PANTHER" id="PTHR43819">
    <property type="entry name" value="ARCHAEAL-TYPE GLUTAMATE SYNTHASE [NADPH]"/>
    <property type="match status" value="1"/>
</dbReference>
<dbReference type="InterPro" id="IPR013785">
    <property type="entry name" value="Aldolase_TIM"/>
</dbReference>
<evidence type="ECO:0000256" key="3">
    <source>
        <dbReference type="SAM" id="Phobius"/>
    </source>
</evidence>
<dbReference type="PIRSF" id="PIRSF006429">
    <property type="entry name" value="GOGAT_lg_2"/>
    <property type="match status" value="1"/>
</dbReference>
<dbReference type="PANTHER" id="PTHR43819:SF1">
    <property type="entry name" value="ARCHAEAL-TYPE GLUTAMATE SYNTHASE [NADPH]"/>
    <property type="match status" value="1"/>
</dbReference>
<keyword evidence="6" id="KW-1185">Reference proteome</keyword>
<dbReference type="Gene3D" id="3.20.20.70">
    <property type="entry name" value="Aldolase class I"/>
    <property type="match status" value="1"/>
</dbReference>
<feature type="transmembrane region" description="Helical" evidence="3">
    <location>
        <begin position="7"/>
        <end position="24"/>
    </location>
</feature>
<gene>
    <name evidence="5" type="primary">gltA_3</name>
    <name evidence="5" type="ORF">RUM4293_03540</name>
</gene>
<feature type="domain" description="Glutamate synthase" evidence="4">
    <location>
        <begin position="151"/>
        <end position="470"/>
    </location>
</feature>
<dbReference type="InterPro" id="IPR002932">
    <property type="entry name" value="Glu_synthdom"/>
</dbReference>
<evidence type="ECO:0000256" key="2">
    <source>
        <dbReference type="PIRNR" id="PIRNR006429"/>
    </source>
</evidence>